<feature type="transmembrane region" description="Helical" evidence="6">
    <location>
        <begin position="173"/>
        <end position="193"/>
    </location>
</feature>
<dbReference type="InterPro" id="IPR036938">
    <property type="entry name" value="PAP2/HPO_sf"/>
</dbReference>
<dbReference type="InterPro" id="IPR043216">
    <property type="entry name" value="PAP-like"/>
</dbReference>
<evidence type="ECO:0000256" key="4">
    <source>
        <dbReference type="ARBA" id="ARBA00022989"/>
    </source>
</evidence>
<dbReference type="EMBL" id="OU896718">
    <property type="protein sequence ID" value="CAG9815401.1"/>
    <property type="molecule type" value="Genomic_DNA"/>
</dbReference>
<protein>
    <recommendedName>
        <fullName evidence="7">Phosphatidic acid phosphatase type 2/haloperoxidase domain-containing protein</fullName>
    </recommendedName>
</protein>
<keyword evidence="3 6" id="KW-0812">Transmembrane</keyword>
<dbReference type="GO" id="GO:0007165">
    <property type="term" value="P:signal transduction"/>
    <property type="evidence" value="ECO:0007669"/>
    <property type="project" value="TreeGrafter"/>
</dbReference>
<organism evidence="8 9">
    <name type="scientific">Phaedon cochleariae</name>
    <name type="common">Mustard beetle</name>
    <dbReference type="NCBI Taxonomy" id="80249"/>
    <lineage>
        <taxon>Eukaryota</taxon>
        <taxon>Metazoa</taxon>
        <taxon>Ecdysozoa</taxon>
        <taxon>Arthropoda</taxon>
        <taxon>Hexapoda</taxon>
        <taxon>Insecta</taxon>
        <taxon>Pterygota</taxon>
        <taxon>Neoptera</taxon>
        <taxon>Endopterygota</taxon>
        <taxon>Coleoptera</taxon>
        <taxon>Polyphaga</taxon>
        <taxon>Cucujiformia</taxon>
        <taxon>Chrysomeloidea</taxon>
        <taxon>Chrysomelidae</taxon>
        <taxon>Chrysomelinae</taxon>
        <taxon>Chrysomelini</taxon>
        <taxon>Phaedon</taxon>
    </lineage>
</organism>
<dbReference type="GO" id="GO:0005886">
    <property type="term" value="C:plasma membrane"/>
    <property type="evidence" value="ECO:0007669"/>
    <property type="project" value="TreeGrafter"/>
</dbReference>
<comment type="similarity">
    <text evidence="2">Belongs to the PA-phosphatase related phosphoesterase family.</text>
</comment>
<evidence type="ECO:0000313" key="9">
    <source>
        <dbReference type="Proteomes" id="UP001153737"/>
    </source>
</evidence>
<dbReference type="GO" id="GO:0046839">
    <property type="term" value="P:phospholipid dephosphorylation"/>
    <property type="evidence" value="ECO:0007669"/>
    <property type="project" value="TreeGrafter"/>
</dbReference>
<dbReference type="SMART" id="SM00014">
    <property type="entry name" value="acidPPc"/>
    <property type="match status" value="1"/>
</dbReference>
<evidence type="ECO:0000256" key="3">
    <source>
        <dbReference type="ARBA" id="ARBA00022692"/>
    </source>
</evidence>
<dbReference type="AlphaFoldDB" id="A0A9N9SB80"/>
<evidence type="ECO:0000256" key="1">
    <source>
        <dbReference type="ARBA" id="ARBA00004141"/>
    </source>
</evidence>
<dbReference type="GO" id="GO:0006644">
    <property type="term" value="P:phospholipid metabolic process"/>
    <property type="evidence" value="ECO:0007669"/>
    <property type="project" value="InterPro"/>
</dbReference>
<reference evidence="8" key="1">
    <citation type="submission" date="2022-01" db="EMBL/GenBank/DDBJ databases">
        <authorList>
            <person name="King R."/>
        </authorList>
    </citation>
    <scope>NUCLEOTIDE SEQUENCE</scope>
</reference>
<accession>A0A9N9SB80</accession>
<reference evidence="8" key="2">
    <citation type="submission" date="2022-10" db="EMBL/GenBank/DDBJ databases">
        <authorList>
            <consortium name="ENA_rothamsted_submissions"/>
            <consortium name="culmorum"/>
            <person name="King R."/>
        </authorList>
    </citation>
    <scope>NUCLEOTIDE SEQUENCE</scope>
</reference>
<evidence type="ECO:0000313" key="8">
    <source>
        <dbReference type="EMBL" id="CAG9815401.1"/>
    </source>
</evidence>
<name>A0A9N9SB80_PHACE</name>
<keyword evidence="5 6" id="KW-0472">Membrane</keyword>
<gene>
    <name evidence="8" type="ORF">PHAECO_LOCUS2837</name>
</gene>
<keyword evidence="9" id="KW-1185">Reference proteome</keyword>
<evidence type="ECO:0000256" key="5">
    <source>
        <dbReference type="ARBA" id="ARBA00023136"/>
    </source>
</evidence>
<dbReference type="CDD" id="cd03384">
    <property type="entry name" value="PAP2_wunen"/>
    <property type="match status" value="1"/>
</dbReference>
<dbReference type="PANTHER" id="PTHR10165">
    <property type="entry name" value="LIPID PHOSPHATE PHOSPHATASE"/>
    <property type="match status" value="1"/>
</dbReference>
<dbReference type="InterPro" id="IPR000326">
    <property type="entry name" value="PAP2/HPO"/>
</dbReference>
<keyword evidence="4 6" id="KW-1133">Transmembrane helix</keyword>
<evidence type="ECO:0000256" key="6">
    <source>
        <dbReference type="SAM" id="Phobius"/>
    </source>
</evidence>
<feature type="transmembrane region" description="Helical" evidence="6">
    <location>
        <begin position="62"/>
        <end position="83"/>
    </location>
</feature>
<evidence type="ECO:0000256" key="2">
    <source>
        <dbReference type="ARBA" id="ARBA00008816"/>
    </source>
</evidence>
<feature type="transmembrane region" description="Helical" evidence="6">
    <location>
        <begin position="103"/>
        <end position="123"/>
    </location>
</feature>
<dbReference type="PANTHER" id="PTHR10165:SF197">
    <property type="entry name" value="FI04477P-RELATED"/>
    <property type="match status" value="1"/>
</dbReference>
<dbReference type="Gene3D" id="1.20.144.10">
    <property type="entry name" value="Phosphatidic acid phosphatase type 2/haloperoxidase"/>
    <property type="match status" value="1"/>
</dbReference>
<dbReference type="Proteomes" id="UP001153737">
    <property type="component" value="Chromosome 12"/>
</dbReference>
<dbReference type="GO" id="GO:0008195">
    <property type="term" value="F:phosphatidate phosphatase activity"/>
    <property type="evidence" value="ECO:0007669"/>
    <property type="project" value="TreeGrafter"/>
</dbReference>
<dbReference type="SUPFAM" id="SSF48317">
    <property type="entry name" value="Acid phosphatase/Vanadium-dependent haloperoxidase"/>
    <property type="match status" value="1"/>
</dbReference>
<dbReference type="OrthoDB" id="8907274at2759"/>
<feature type="transmembrane region" description="Helical" evidence="6">
    <location>
        <begin position="12"/>
        <end position="30"/>
    </location>
</feature>
<sequence>MQNEKLKLKPGKLILDILLLNCIGWPIYFLNEWSEPFKRGFFCEDTSLQFPLVESSTIPGWAVYYLAGIGGVCGIITITEFLARPRGKQDYSLLCLRIPNWIYNLYCVIGVYAYGAVFTRLTVNVLKLSGILRPTFLTLCKPDVCKGQFPPFQYHEEYTCTDLNYQYRKSWRFSFPSGHSTISMYMMIFLALYLQKRVSWSGSKLLKHFLQSVALLFSLFVGVTRVGTYKHHGSDVICGWIIGGVIALHFSSCKQLGSCLNLIQICSNDVLSPIETFSNADAQTLTRTVQT</sequence>
<feature type="domain" description="Phosphatidic acid phosphatase type 2/haloperoxidase" evidence="7">
    <location>
        <begin position="109"/>
        <end position="251"/>
    </location>
</feature>
<comment type="subcellular location">
    <subcellularLocation>
        <location evidence="1">Membrane</location>
        <topology evidence="1">Multi-pass membrane protein</topology>
    </subcellularLocation>
</comment>
<dbReference type="Pfam" id="PF01569">
    <property type="entry name" value="PAP2"/>
    <property type="match status" value="1"/>
</dbReference>
<proteinExistence type="inferred from homology"/>
<evidence type="ECO:0000259" key="7">
    <source>
        <dbReference type="SMART" id="SM00014"/>
    </source>
</evidence>